<evidence type="ECO:0000313" key="3">
    <source>
        <dbReference type="Proteomes" id="UP000005824"/>
    </source>
</evidence>
<dbReference type="Proteomes" id="UP000005824">
    <property type="component" value="Unassembled WGS sequence"/>
</dbReference>
<dbReference type="STRING" id="497964.CfE428DRAFT_3276"/>
<proteinExistence type="predicted"/>
<keyword evidence="1" id="KW-0472">Membrane</keyword>
<name>B4D2Y8_9BACT</name>
<keyword evidence="3" id="KW-1185">Reference proteome</keyword>
<keyword evidence="1" id="KW-0812">Transmembrane</keyword>
<organism evidence="2 3">
    <name type="scientific">Chthoniobacter flavus Ellin428</name>
    <dbReference type="NCBI Taxonomy" id="497964"/>
    <lineage>
        <taxon>Bacteria</taxon>
        <taxon>Pseudomonadati</taxon>
        <taxon>Verrucomicrobiota</taxon>
        <taxon>Spartobacteria</taxon>
        <taxon>Chthoniobacterales</taxon>
        <taxon>Chthoniobacteraceae</taxon>
        <taxon>Chthoniobacter</taxon>
    </lineage>
</organism>
<keyword evidence="1" id="KW-1133">Transmembrane helix</keyword>
<feature type="transmembrane region" description="Helical" evidence="1">
    <location>
        <begin position="97"/>
        <end position="114"/>
    </location>
</feature>
<protein>
    <submittedName>
        <fullName evidence="2">Uncharacterized protein</fullName>
    </submittedName>
</protein>
<dbReference type="AlphaFoldDB" id="B4D2Y8"/>
<gene>
    <name evidence="2" type="ORF">CfE428DRAFT_3276</name>
</gene>
<feature type="transmembrane region" description="Helical" evidence="1">
    <location>
        <begin position="7"/>
        <end position="25"/>
    </location>
</feature>
<feature type="transmembrane region" description="Helical" evidence="1">
    <location>
        <begin position="170"/>
        <end position="189"/>
    </location>
</feature>
<dbReference type="EMBL" id="ABVL01000009">
    <property type="protein sequence ID" value="EDY19099.1"/>
    <property type="molecule type" value="Genomic_DNA"/>
</dbReference>
<evidence type="ECO:0000313" key="2">
    <source>
        <dbReference type="EMBL" id="EDY19099.1"/>
    </source>
</evidence>
<feature type="transmembrane region" description="Helical" evidence="1">
    <location>
        <begin position="121"/>
        <end position="141"/>
    </location>
</feature>
<sequence length="212" mass="23427">MPRNKPLLRFVLRFVVMFALLALPWPHWYDAWRAALRTIVTHTLAGSSGSREVSVTTPEGTPHVADFRLEIINRGLMNPDGSGPVRHLDLNVAQIEMRPIVLLFALIFATPLPWKRRVSFFAIGAVLLQIGILATLSICIWRESMELLLVNATSTEKAVATALQDGLTQYFGLAMPFVLWLLLCGRGVISGGWQSLFAPADAEATHGKLKQA</sequence>
<reference evidence="2 3" key="1">
    <citation type="journal article" date="2011" name="J. Bacteriol.">
        <title>Genome sequence of Chthoniobacter flavus Ellin428, an aerobic heterotrophic soil bacterium.</title>
        <authorList>
            <person name="Kant R."/>
            <person name="van Passel M.W."/>
            <person name="Palva A."/>
            <person name="Lucas S."/>
            <person name="Lapidus A."/>
            <person name="Glavina Del Rio T."/>
            <person name="Dalin E."/>
            <person name="Tice H."/>
            <person name="Bruce D."/>
            <person name="Goodwin L."/>
            <person name="Pitluck S."/>
            <person name="Larimer F.W."/>
            <person name="Land M.L."/>
            <person name="Hauser L."/>
            <person name="Sangwan P."/>
            <person name="de Vos W.M."/>
            <person name="Janssen P.H."/>
            <person name="Smidt H."/>
        </authorList>
    </citation>
    <scope>NUCLEOTIDE SEQUENCE [LARGE SCALE GENOMIC DNA]</scope>
    <source>
        <strain evidence="2 3">Ellin428</strain>
    </source>
</reference>
<dbReference type="eggNOG" id="ENOG502ZFP9">
    <property type="taxonomic scope" value="Bacteria"/>
</dbReference>
<accession>B4D2Y8</accession>
<comment type="caution">
    <text evidence="2">The sequence shown here is derived from an EMBL/GenBank/DDBJ whole genome shotgun (WGS) entry which is preliminary data.</text>
</comment>
<dbReference type="InParanoid" id="B4D2Y8"/>
<evidence type="ECO:0000256" key="1">
    <source>
        <dbReference type="SAM" id="Phobius"/>
    </source>
</evidence>